<proteinExistence type="predicted"/>
<dbReference type="Proteomes" id="UP001604277">
    <property type="component" value="Unassembled WGS sequence"/>
</dbReference>
<evidence type="ECO:0000313" key="1">
    <source>
        <dbReference type="EMBL" id="KAL2552516.1"/>
    </source>
</evidence>
<name>A0ABD1WSG2_9LAMI</name>
<evidence type="ECO:0000313" key="2">
    <source>
        <dbReference type="Proteomes" id="UP001604277"/>
    </source>
</evidence>
<dbReference type="EMBL" id="JBFOLJ010000002">
    <property type="protein sequence ID" value="KAL2552516.1"/>
    <property type="molecule type" value="Genomic_DNA"/>
</dbReference>
<comment type="caution">
    <text evidence="1">The sequence shown here is derived from an EMBL/GenBank/DDBJ whole genome shotgun (WGS) entry which is preliminary data.</text>
</comment>
<keyword evidence="2" id="KW-1185">Reference proteome</keyword>
<accession>A0ABD1WSG2</accession>
<protein>
    <submittedName>
        <fullName evidence="1">Uncharacterized protein</fullName>
    </submittedName>
</protein>
<organism evidence="1 2">
    <name type="scientific">Forsythia ovata</name>
    <dbReference type="NCBI Taxonomy" id="205694"/>
    <lineage>
        <taxon>Eukaryota</taxon>
        <taxon>Viridiplantae</taxon>
        <taxon>Streptophyta</taxon>
        <taxon>Embryophyta</taxon>
        <taxon>Tracheophyta</taxon>
        <taxon>Spermatophyta</taxon>
        <taxon>Magnoliopsida</taxon>
        <taxon>eudicotyledons</taxon>
        <taxon>Gunneridae</taxon>
        <taxon>Pentapetalae</taxon>
        <taxon>asterids</taxon>
        <taxon>lamiids</taxon>
        <taxon>Lamiales</taxon>
        <taxon>Oleaceae</taxon>
        <taxon>Forsythieae</taxon>
        <taxon>Forsythia</taxon>
    </lineage>
</organism>
<reference evidence="2" key="1">
    <citation type="submission" date="2024-07" db="EMBL/GenBank/DDBJ databases">
        <title>Two chromosome-level genome assemblies of Korean endemic species Abeliophyllum distichum and Forsythia ovata (Oleaceae).</title>
        <authorList>
            <person name="Jang H."/>
        </authorList>
    </citation>
    <scope>NUCLEOTIDE SEQUENCE [LARGE SCALE GENOMIC DNA]</scope>
</reference>
<sequence>MLVQVEDNDGSQLKDFEVESQSKAVIREIRSGTSALSDEINVVDGVVQEQQYAEYFAHQKLGEMSKTFKLEEAWLTLSVQLFKYAKRKMDEGFDTDEERVSDRVR</sequence>
<gene>
    <name evidence="1" type="ORF">Fot_06135</name>
</gene>
<dbReference type="AlphaFoldDB" id="A0ABD1WSG2"/>